<feature type="transmembrane region" description="Helical" evidence="1">
    <location>
        <begin position="391"/>
        <end position="409"/>
    </location>
</feature>
<dbReference type="InterPro" id="IPR052528">
    <property type="entry name" value="Sugar_transport-like"/>
</dbReference>
<dbReference type="InterPro" id="IPR036259">
    <property type="entry name" value="MFS_trans_sf"/>
</dbReference>
<evidence type="ECO:0000313" key="2">
    <source>
        <dbReference type="EMBL" id="MDT0581325.1"/>
    </source>
</evidence>
<feature type="transmembrane region" description="Helical" evidence="1">
    <location>
        <begin position="298"/>
        <end position="318"/>
    </location>
</feature>
<dbReference type="AlphaFoldDB" id="A0AAW8R0F5"/>
<gene>
    <name evidence="2" type="ORF">RM544_02135</name>
</gene>
<dbReference type="EMBL" id="JAVRIE010000001">
    <property type="protein sequence ID" value="MDT0581325.1"/>
    <property type="molecule type" value="Genomic_DNA"/>
</dbReference>
<dbReference type="Proteomes" id="UP001249020">
    <property type="component" value="Unassembled WGS sequence"/>
</dbReference>
<dbReference type="RefSeq" id="WP_311360132.1">
    <property type="nucleotide sequence ID" value="NZ_JAVRIE010000001.1"/>
</dbReference>
<feature type="transmembrane region" description="Helical" evidence="1">
    <location>
        <begin position="236"/>
        <end position="253"/>
    </location>
</feature>
<keyword evidence="1" id="KW-1133">Transmembrane helix</keyword>
<feature type="transmembrane region" description="Helical" evidence="1">
    <location>
        <begin position="265"/>
        <end position="286"/>
    </location>
</feature>
<keyword evidence="1" id="KW-0812">Transmembrane</keyword>
<dbReference type="PANTHER" id="PTHR23526:SF2">
    <property type="entry name" value="MAJOR FACILITATOR SUPERFAMILY (MFS) PROFILE DOMAIN-CONTAINING PROTEIN"/>
    <property type="match status" value="1"/>
</dbReference>
<evidence type="ECO:0000256" key="1">
    <source>
        <dbReference type="SAM" id="Phobius"/>
    </source>
</evidence>
<feature type="transmembrane region" description="Helical" evidence="1">
    <location>
        <begin position="324"/>
        <end position="343"/>
    </location>
</feature>
<dbReference type="SUPFAM" id="SSF103473">
    <property type="entry name" value="MFS general substrate transporter"/>
    <property type="match status" value="1"/>
</dbReference>
<dbReference type="PANTHER" id="PTHR23526">
    <property type="entry name" value="INTEGRAL MEMBRANE TRANSPORT PROTEIN-RELATED"/>
    <property type="match status" value="1"/>
</dbReference>
<comment type="caution">
    <text evidence="2">The sequence shown here is derived from an EMBL/GenBank/DDBJ whole genome shotgun (WGS) entry which is preliminary data.</text>
</comment>
<feature type="transmembrane region" description="Helical" evidence="1">
    <location>
        <begin position="174"/>
        <end position="196"/>
    </location>
</feature>
<sequence length="415" mass="44670">MQVKWRIVASLLLSKLVDILLSAKTTLPTFLTNLGAPSWMLGLLVPIRESGALLPQGLFSQYLSSRAKRHRLWLGSMMMQTLFILLMIVGPMLGQQSEGALSNTTILGAIVLACLAGLSISRALTSLTMKDIQGQHIDKGKRGDLVGIASTLAGLLSLGFAFTSLFSQKLNNDIILSIGIISILAMLFATAVMVGVKTTVEVDTSEQNNKQEAGSKPIALLKSVCEAFKGSLGRFILVRSCFVHTALLAPFFVVWCTSLNLQSQWLSLSLFIVAQASAAILSSYAWGRLSDSNAKLTMQLGASIVLTVLVTVVLLTYFEQAANISPHWYVLLYFCLSLGHEGARAGRKVYALDIKQGSERTNFIGQANSAIGVVLLALGLFYSALSVAGTFWVFTVMALGLVAGLFASLQLKKEK</sequence>
<keyword evidence="1" id="KW-0472">Membrane</keyword>
<reference evidence="2 3" key="1">
    <citation type="submission" date="2023-09" db="EMBL/GenBank/DDBJ databases">
        <authorList>
            <person name="Rey-Velasco X."/>
        </authorList>
    </citation>
    <scope>NUCLEOTIDE SEQUENCE [LARGE SCALE GENOMIC DNA]</scope>
    <source>
        <strain evidence="2 3">W409</strain>
    </source>
</reference>
<feature type="transmembrane region" description="Helical" evidence="1">
    <location>
        <begin position="72"/>
        <end position="93"/>
    </location>
</feature>
<protein>
    <submittedName>
        <fullName evidence="2">MFS transporter permease</fullName>
    </submittedName>
</protein>
<organism evidence="2 3">
    <name type="scientific">Brumicola blandensis</name>
    <dbReference type="NCBI Taxonomy" id="3075611"/>
    <lineage>
        <taxon>Bacteria</taxon>
        <taxon>Pseudomonadati</taxon>
        <taxon>Pseudomonadota</taxon>
        <taxon>Gammaproteobacteria</taxon>
        <taxon>Alteromonadales</taxon>
        <taxon>Alteromonadaceae</taxon>
        <taxon>Brumicola</taxon>
    </lineage>
</organism>
<name>A0AAW8R0F5_9ALTE</name>
<dbReference type="Gene3D" id="1.20.1250.20">
    <property type="entry name" value="MFS general substrate transporter like domains"/>
    <property type="match status" value="1"/>
</dbReference>
<proteinExistence type="predicted"/>
<feature type="transmembrane region" description="Helical" evidence="1">
    <location>
        <begin position="105"/>
        <end position="124"/>
    </location>
</feature>
<keyword evidence="3" id="KW-1185">Reference proteome</keyword>
<evidence type="ECO:0000313" key="3">
    <source>
        <dbReference type="Proteomes" id="UP001249020"/>
    </source>
</evidence>
<accession>A0AAW8R0F5</accession>
<feature type="transmembrane region" description="Helical" evidence="1">
    <location>
        <begin position="145"/>
        <end position="168"/>
    </location>
</feature>
<feature type="transmembrane region" description="Helical" evidence="1">
    <location>
        <begin position="363"/>
        <end position="385"/>
    </location>
</feature>